<name>A0A8S4H859_PLAVI</name>
<dbReference type="Pfam" id="PF05795">
    <property type="entry name" value="Plasmodium_Vir"/>
    <property type="match status" value="1"/>
</dbReference>
<sequence>MSQFTVDTEQLKNDYPFLDKIWKLYEEFNETAVNSNDGKDDSVSMCEQFMQEEPDKKEWYTKLCIKLIRILGAFSFMKNKDKYNPERCKILNSWLYYIIKNNYVNQDVITNIFDQSNKVIGEGNEEHHCSNYLYKDKYDDPDDIIKLINFEEYKNDILKILKDNKNDNHCSCLKFIFECANIYRKMNNIYCISPTGDTSKKPNTCSKLQDFYTFYTSNIYGNVEIKGKLPSLDVAENEHIPPCPSDIENQEPRRVPSQALGSGLRPEPQPQDISDSVEQSGSTIPLNGTAIVGTMFGIPPFLALIYKFTPVGVWFRSKNKKSTDVFKNLDEAIEKKLYIPRHDNAIINSSHARYNVAYEQM</sequence>
<evidence type="ECO:0000313" key="3">
    <source>
        <dbReference type="Proteomes" id="UP000779233"/>
    </source>
</evidence>
<protein>
    <submittedName>
        <fullName evidence="2">(malaria parasite P. vivax) hypothetical protein</fullName>
    </submittedName>
</protein>
<dbReference type="Proteomes" id="UP000779233">
    <property type="component" value="Unassembled WGS sequence"/>
</dbReference>
<dbReference type="EMBL" id="CAJZCX010000005">
    <property type="protein sequence ID" value="CAG9474595.1"/>
    <property type="molecule type" value="Genomic_DNA"/>
</dbReference>
<gene>
    <name evidence="2" type="ORF">PVW1_100018200</name>
</gene>
<organism evidence="2 3">
    <name type="scientific">Plasmodium vivax</name>
    <name type="common">malaria parasite P. vivax</name>
    <dbReference type="NCBI Taxonomy" id="5855"/>
    <lineage>
        <taxon>Eukaryota</taxon>
        <taxon>Sar</taxon>
        <taxon>Alveolata</taxon>
        <taxon>Apicomplexa</taxon>
        <taxon>Aconoidasida</taxon>
        <taxon>Haemosporida</taxon>
        <taxon>Plasmodiidae</taxon>
        <taxon>Plasmodium</taxon>
        <taxon>Plasmodium (Plasmodium)</taxon>
    </lineage>
</organism>
<comment type="caution">
    <text evidence="2">The sequence shown here is derived from an EMBL/GenBank/DDBJ whole genome shotgun (WGS) entry which is preliminary data.</text>
</comment>
<feature type="compositionally biased region" description="Polar residues" evidence="1">
    <location>
        <begin position="271"/>
        <end position="280"/>
    </location>
</feature>
<accession>A0A8S4H859</accession>
<dbReference type="VEuPathDB" id="PlasmoDB:PVPAM_000029900"/>
<dbReference type="AlphaFoldDB" id="A0A8S4H859"/>
<evidence type="ECO:0000313" key="2">
    <source>
        <dbReference type="EMBL" id="CAG9474595.1"/>
    </source>
</evidence>
<feature type="region of interest" description="Disordered" evidence="1">
    <location>
        <begin position="240"/>
        <end position="280"/>
    </location>
</feature>
<reference evidence="2" key="1">
    <citation type="submission" date="2021-09" db="EMBL/GenBank/DDBJ databases">
        <authorList>
            <consortium name="Pathogen Informatics"/>
        </authorList>
    </citation>
    <scope>NUCLEOTIDE SEQUENCE</scope>
    <source>
        <strain evidence="2">PvW1</strain>
    </source>
</reference>
<dbReference type="InterPro" id="IPR008780">
    <property type="entry name" value="Plasmodium_Vir"/>
</dbReference>
<proteinExistence type="predicted"/>
<evidence type="ECO:0000256" key="1">
    <source>
        <dbReference type="SAM" id="MobiDB-lite"/>
    </source>
</evidence>